<evidence type="ECO:0000313" key="2">
    <source>
        <dbReference type="EMBL" id="GCA64613.1"/>
    </source>
</evidence>
<feature type="non-terminal residue" evidence="2">
    <location>
        <position position="1"/>
    </location>
</feature>
<proteinExistence type="predicted"/>
<dbReference type="EMBL" id="BDIP01007876">
    <property type="protein sequence ID" value="GCA64613.1"/>
    <property type="molecule type" value="Genomic_DNA"/>
</dbReference>
<gene>
    <name evidence="2" type="ORF">KIPB_014824</name>
</gene>
<evidence type="ECO:0000313" key="3">
    <source>
        <dbReference type="Proteomes" id="UP000265618"/>
    </source>
</evidence>
<dbReference type="AlphaFoldDB" id="A0A391P389"/>
<accession>A0A391P389</accession>
<name>A0A391P389_9EUKA</name>
<sequence length="78" mass="7960">GSKAGTDVDVSKVPGYAALVTDTGSAWVLPLSPKTGTSPSHPPVVVESYTSSVTPTHKGGRSPSAQTGTSNTHRRLTK</sequence>
<dbReference type="Proteomes" id="UP000265618">
    <property type="component" value="Unassembled WGS sequence"/>
</dbReference>
<evidence type="ECO:0000256" key="1">
    <source>
        <dbReference type="SAM" id="MobiDB-lite"/>
    </source>
</evidence>
<keyword evidence="3" id="KW-1185">Reference proteome</keyword>
<reference evidence="2 3" key="1">
    <citation type="journal article" date="2018" name="PLoS ONE">
        <title>The draft genome of Kipferlia bialata reveals reductive genome evolution in fornicate parasites.</title>
        <authorList>
            <person name="Tanifuji G."/>
            <person name="Takabayashi S."/>
            <person name="Kume K."/>
            <person name="Takagi M."/>
            <person name="Nakayama T."/>
            <person name="Kamikawa R."/>
            <person name="Inagaki Y."/>
            <person name="Hashimoto T."/>
        </authorList>
    </citation>
    <scope>NUCLEOTIDE SEQUENCE [LARGE SCALE GENOMIC DNA]</scope>
    <source>
        <strain evidence="2">NY0173</strain>
    </source>
</reference>
<feature type="region of interest" description="Disordered" evidence="1">
    <location>
        <begin position="34"/>
        <end position="78"/>
    </location>
</feature>
<feature type="non-terminal residue" evidence="2">
    <location>
        <position position="78"/>
    </location>
</feature>
<organism evidence="2 3">
    <name type="scientific">Kipferlia bialata</name>
    <dbReference type="NCBI Taxonomy" id="797122"/>
    <lineage>
        <taxon>Eukaryota</taxon>
        <taxon>Metamonada</taxon>
        <taxon>Carpediemonas-like organisms</taxon>
        <taxon>Kipferlia</taxon>
    </lineage>
</organism>
<protein>
    <submittedName>
        <fullName evidence="2">Uncharacterized protein</fullName>
    </submittedName>
</protein>
<comment type="caution">
    <text evidence="2">The sequence shown here is derived from an EMBL/GenBank/DDBJ whole genome shotgun (WGS) entry which is preliminary data.</text>
</comment>